<dbReference type="SUPFAM" id="SSF53335">
    <property type="entry name" value="S-adenosyl-L-methionine-dependent methyltransferases"/>
    <property type="match status" value="1"/>
</dbReference>
<evidence type="ECO:0000313" key="3">
    <source>
        <dbReference type="Proteomes" id="UP000005654"/>
    </source>
</evidence>
<organism evidence="2 3">
    <name type="scientific">Mycobacterium phage Babsiella</name>
    <dbReference type="NCBI Taxonomy" id="2902842"/>
    <lineage>
        <taxon>Viruses</taxon>
        <taxon>Duplodnaviria</taxon>
        <taxon>Heunggongvirae</taxon>
        <taxon>Uroviricota</taxon>
        <taxon>Caudoviricetes</taxon>
        <taxon>Chebruvirinae</taxon>
        <taxon>Brujitavirus</taxon>
        <taxon>Brujitavirus babsiella</taxon>
    </lineage>
</organism>
<dbReference type="PANTHER" id="PTHR40036:SF1">
    <property type="entry name" value="MACROCIN O-METHYLTRANSFERASE"/>
    <property type="match status" value="1"/>
</dbReference>
<evidence type="ECO:0008006" key="4">
    <source>
        <dbReference type="Google" id="ProtNLM"/>
    </source>
</evidence>
<sequence length="199" mass="22349">MTQTPRRDLRRRHREARLPASMSQDYSLGPRISGAEHYALLRHTAGLAEGTAVEFGVGKGESTRILAEHMPVIGFDSFQGLPEDWRDEYPRGSFAAAPPAIPGVRLVIGLFAQTLPDFTFPVDVGLVHIDCDLYSSTRVALALGPHLKPGTYVVFDEWHGYDTCEQHEQRAWREYADQTGIQWEVVGHDHEAWSIRIAQ</sequence>
<dbReference type="PANTHER" id="PTHR40036">
    <property type="entry name" value="MACROCIN O-METHYLTRANSFERASE"/>
    <property type="match status" value="1"/>
</dbReference>
<gene>
    <name evidence="2" type="primary">75</name>
    <name evidence="2" type="ORF">BABSIELLA_75</name>
</gene>
<dbReference type="Pfam" id="PF05711">
    <property type="entry name" value="TylF"/>
    <property type="match status" value="1"/>
</dbReference>
<evidence type="ECO:0000256" key="1">
    <source>
        <dbReference type="SAM" id="MobiDB-lite"/>
    </source>
</evidence>
<protein>
    <recommendedName>
        <fullName evidence="4">Methyltransferase</fullName>
    </recommendedName>
</protein>
<accession>G8I6V8</accession>
<dbReference type="Gene3D" id="3.40.50.150">
    <property type="entry name" value="Vaccinia Virus protein VP39"/>
    <property type="match status" value="1"/>
</dbReference>
<dbReference type="EMBL" id="JN699001">
    <property type="protein sequence ID" value="AER48452.1"/>
    <property type="molecule type" value="Genomic_DNA"/>
</dbReference>
<evidence type="ECO:0000313" key="2">
    <source>
        <dbReference type="EMBL" id="AER48452.1"/>
    </source>
</evidence>
<feature type="region of interest" description="Disordered" evidence="1">
    <location>
        <begin position="1"/>
        <end position="22"/>
    </location>
</feature>
<dbReference type="KEGG" id="vg:18560820"/>
<dbReference type="GeneID" id="18560820"/>
<name>G8I6V8_9CAUD</name>
<keyword evidence="3" id="KW-1185">Reference proteome</keyword>
<dbReference type="RefSeq" id="YP_009013092.1">
    <property type="nucleotide sequence ID" value="NC_023697.1"/>
</dbReference>
<dbReference type="InterPro" id="IPR029063">
    <property type="entry name" value="SAM-dependent_MTases_sf"/>
</dbReference>
<dbReference type="InterPro" id="IPR008884">
    <property type="entry name" value="TylF_MeTrfase"/>
</dbReference>
<dbReference type="Proteomes" id="UP000005654">
    <property type="component" value="Segment"/>
</dbReference>
<dbReference type="OrthoDB" id="2701at10239"/>
<reference evidence="2 3" key="1">
    <citation type="journal article" date="2012" name="J. Virol.">
        <title>Complete Genome Sequences of 138 Mycobacteriophages.</title>
        <authorList>
            <consortium name="the Science Education Alliance Phage Hunters Advancing Genomics and Evolutionary Science Program"/>
            <consortium name="the KwaZulu-Natal Research Institute for Tuberculosis and HIV Mycobacterial Genetics Course Students"/>
            <consortium name="the Phage Hunters Integrating Research and Education Program"/>
            <person name="Hatfull G.F."/>
        </authorList>
    </citation>
    <scope>NUCLEOTIDE SEQUENCE [LARGE SCALE GENOMIC DNA]</scope>
</reference>
<proteinExistence type="predicted"/>